<evidence type="ECO:0000313" key="3">
    <source>
        <dbReference type="Proteomes" id="UP001234798"/>
    </source>
</evidence>
<gene>
    <name evidence="2" type="ORF">RAS12_30435</name>
</gene>
<keyword evidence="2" id="KW-0614">Plasmid</keyword>
<reference evidence="2 3" key="1">
    <citation type="submission" date="2023-08" db="EMBL/GenBank/DDBJ databases">
        <title>Achromobacter seleniivolatilans sp. nov., isolated from seleniferous soil.</title>
        <authorList>
            <person name="Zhang S."/>
            <person name="Li K."/>
            <person name="Peng J."/>
            <person name="Zhao Q."/>
            <person name="Wang H."/>
            <person name="Guo Y."/>
        </authorList>
    </citation>
    <scope>NUCLEOTIDE SEQUENCE [LARGE SCALE GENOMIC DNA]</scope>
    <source>
        <strain evidence="2 3">R39</strain>
        <plasmid evidence="2 3">unnamed</plasmid>
    </source>
</reference>
<feature type="compositionally biased region" description="Pro residues" evidence="1">
    <location>
        <begin position="128"/>
        <end position="137"/>
    </location>
</feature>
<dbReference type="EMBL" id="CP132977">
    <property type="protein sequence ID" value="WMD23953.1"/>
    <property type="molecule type" value="Genomic_DNA"/>
</dbReference>
<evidence type="ECO:0000313" key="2">
    <source>
        <dbReference type="EMBL" id="WMD23953.1"/>
    </source>
</evidence>
<keyword evidence="3" id="KW-1185">Reference proteome</keyword>
<name>A0ABY9MCP7_9BURK</name>
<dbReference type="RefSeq" id="WP_306951898.1">
    <property type="nucleotide sequence ID" value="NZ_CP132977.1"/>
</dbReference>
<dbReference type="Proteomes" id="UP001234798">
    <property type="component" value="Plasmid unnamed"/>
</dbReference>
<accession>A0ABY9MCP7</accession>
<feature type="region of interest" description="Disordered" evidence="1">
    <location>
        <begin position="118"/>
        <end position="137"/>
    </location>
</feature>
<geneLocation type="plasmid" evidence="2 3">
    <name>unnamed</name>
</geneLocation>
<proteinExistence type="predicted"/>
<protein>
    <submittedName>
        <fullName evidence="2">Uncharacterized protein</fullName>
    </submittedName>
</protein>
<organism evidence="2 3">
    <name type="scientific">Achromobacter seleniivolatilans</name>
    <dbReference type="NCBI Taxonomy" id="3047478"/>
    <lineage>
        <taxon>Bacteria</taxon>
        <taxon>Pseudomonadati</taxon>
        <taxon>Pseudomonadota</taxon>
        <taxon>Betaproteobacteria</taxon>
        <taxon>Burkholderiales</taxon>
        <taxon>Alcaligenaceae</taxon>
        <taxon>Achromobacter</taxon>
    </lineage>
</organism>
<evidence type="ECO:0000256" key="1">
    <source>
        <dbReference type="SAM" id="MobiDB-lite"/>
    </source>
</evidence>
<sequence length="164" mass="17594">MAKQQPSTDMVRFQLSQFPDLMPLADRVGADGEGRGGLVREIRRLVRLGMAVEAAGIGAREIQGLADGALQLALANSAPGLPPGQRIAPMIHETPPSAYSLRTAHPVAATQHAELPRQEAHREVAPSMPTPAPLHPLSAPKPMPIRREVNEAEVFDPVLDAFIQ</sequence>